<dbReference type="GO" id="GO:0005634">
    <property type="term" value="C:nucleus"/>
    <property type="evidence" value="ECO:0007669"/>
    <property type="project" value="TreeGrafter"/>
</dbReference>
<feature type="compositionally biased region" description="Polar residues" evidence="3">
    <location>
        <begin position="125"/>
        <end position="140"/>
    </location>
</feature>
<evidence type="ECO:0000313" key="5">
    <source>
        <dbReference type="Proteomes" id="UP000186136"/>
    </source>
</evidence>
<dbReference type="GO" id="GO:0005829">
    <property type="term" value="C:cytosol"/>
    <property type="evidence" value="ECO:0007669"/>
    <property type="project" value="TreeGrafter"/>
</dbReference>
<dbReference type="PANTHER" id="PTHR12634:SF8">
    <property type="entry name" value="FIERY MOUNTAIN, ISOFORM D"/>
    <property type="match status" value="1"/>
</dbReference>
<feature type="compositionally biased region" description="Acidic residues" evidence="3">
    <location>
        <begin position="905"/>
        <end position="926"/>
    </location>
</feature>
<keyword evidence="2" id="KW-0131">Cell cycle</keyword>
<dbReference type="InterPro" id="IPR007587">
    <property type="entry name" value="SAPS"/>
</dbReference>
<feature type="region of interest" description="Disordered" evidence="3">
    <location>
        <begin position="85"/>
        <end position="260"/>
    </location>
</feature>
<dbReference type="AlphaFoldDB" id="A0A1Q2YKX9"/>
<dbReference type="GO" id="GO:0019888">
    <property type="term" value="F:protein phosphatase regulator activity"/>
    <property type="evidence" value="ECO:0007669"/>
    <property type="project" value="TreeGrafter"/>
</dbReference>
<comment type="similarity">
    <text evidence="1">Belongs to the SAPS family.</text>
</comment>
<proteinExistence type="inferred from homology"/>
<protein>
    <recommendedName>
        <fullName evidence="6">SIT4 phosphatase-associated protein</fullName>
    </recommendedName>
</protein>
<dbReference type="OrthoDB" id="295029at2759"/>
<dbReference type="EMBL" id="BDGI01000163">
    <property type="protein sequence ID" value="GAV30184.1"/>
    <property type="molecule type" value="Genomic_DNA"/>
</dbReference>
<sequence>MSGFWKFTSNYASRVTKILEAEDISLEDLLDEKETVSELLASNARLIEYLRRPEILEKLVDYVVEDDEYQRKEIELDLEAREKLEAEEERKENGGNDENADVNSEKVNNSNAAANENNEDEKNATLTDKVNGQKENQAEQWKQDGNDENLKKESDDEMTINKKIEAIEKNENVDFINSKETPEGKDKSDSKDQVQEFNLNEDDEDSDNSDDDDGDEEEDNDNGYDDDDDDDSNDSDNDDEDDDEEEEMINEEETDVEKHTRRAQVAAEVLSIDVWSITDAFMENVHLLQQLWCILDKPAPLPIFSATYFMKINEHLLDMKTDEMIQFIHQEPNLVERFMRHIETPPLMDFLLKVISTDKPDDSTGIIDVLKEQGLISSLLSFLSADIPSSIQSAAGDFLKAFITISANNAENTTIGPNELTRELVSEPMIRLLVDMMLQGGTGLSNGVGIVIEIIRKNNSDYDPVPVVYVTVESHPPTPRDPIYLGTLVKIFAEKLPEFTKLLEKPISKTLDTPFGTIEPLGFERFKICELVAELIHCSNMALLNDQKGEELVKERDEIREFLIEKHKEMTKRVETDSSLSLEGTDMSKEIENLRLSRRTSEDEDVDKEKNDDNENQESTGDNLNDEKSLRENPVVGDQLKIALYDNKIVVTILDMFFSFPWNNFLHNVVFDIVQQILNATMEIGYNKHLAVDLFDRCHITKLIINGHNRCIEYEEKTGLRLGYMGHLSLIAEEVVKFISLDIHHTTSKASVIDEAIDDSEWKQYVDETLADIRNKYNAVLGSDGKQMNEHDMNLFQRVYGSGEYDDEEEDDDDVVLEGNDNMVNGYMDSEGNEVGSDKFSRYIGEEITGDLPDRFGSSDEESEDDDIRQRRNQMWADDENDEIEGVVDSQMGGHPYHEMSAGGLDDENIDIDDEYDDDDVDDNQDDSNSRCMVNDDYGDGYDDYEDPNDDGQSYKKMNHPLYQADGSLRAMSNEKFADESKLEYSSD</sequence>
<name>A0A1Q2YKX9_9ASCO</name>
<organism evidence="4 5">
    <name type="scientific">Pichia membranifaciens</name>
    <dbReference type="NCBI Taxonomy" id="4926"/>
    <lineage>
        <taxon>Eukaryota</taxon>
        <taxon>Fungi</taxon>
        <taxon>Dikarya</taxon>
        <taxon>Ascomycota</taxon>
        <taxon>Saccharomycotina</taxon>
        <taxon>Pichiomycetes</taxon>
        <taxon>Pichiales</taxon>
        <taxon>Pichiaceae</taxon>
        <taxon>Pichia</taxon>
    </lineage>
</organism>
<feature type="compositionally biased region" description="Low complexity" evidence="3">
    <location>
        <begin position="105"/>
        <end position="116"/>
    </location>
</feature>
<dbReference type="Pfam" id="PF04499">
    <property type="entry name" value="SAPS"/>
    <property type="match status" value="1"/>
</dbReference>
<feature type="region of interest" description="Disordered" evidence="3">
    <location>
        <begin position="592"/>
        <end position="630"/>
    </location>
</feature>
<dbReference type="GO" id="GO:0019903">
    <property type="term" value="F:protein phosphatase binding"/>
    <property type="evidence" value="ECO:0007669"/>
    <property type="project" value="InterPro"/>
</dbReference>
<evidence type="ECO:0000256" key="2">
    <source>
        <dbReference type="ARBA" id="ARBA00023306"/>
    </source>
</evidence>
<evidence type="ECO:0008006" key="6">
    <source>
        <dbReference type="Google" id="ProtNLM"/>
    </source>
</evidence>
<reference evidence="4 5" key="1">
    <citation type="submission" date="2016-08" db="EMBL/GenBank/DDBJ databases">
        <title>Whole genome shotgun sequence of Pichia membranifaciens KS47-1.</title>
        <authorList>
            <person name="Konishi M."/>
            <person name="Ishida M."/>
            <person name="Arakawa T."/>
            <person name="Kato Y."/>
            <person name="Horiuchi J."/>
        </authorList>
    </citation>
    <scope>NUCLEOTIDE SEQUENCE [LARGE SCALE GENOMIC DNA]</scope>
    <source>
        <strain evidence="4 5">KS47-1</strain>
    </source>
</reference>
<feature type="compositionally biased region" description="Basic and acidic residues" evidence="3">
    <location>
        <begin position="85"/>
        <end position="94"/>
    </location>
</feature>
<gene>
    <name evidence="4" type="ORF">PMKS-003693</name>
</gene>
<feature type="compositionally biased region" description="Basic and acidic residues" evidence="3">
    <location>
        <begin position="141"/>
        <end position="172"/>
    </location>
</feature>
<comment type="caution">
    <text evidence="4">The sequence shown here is derived from an EMBL/GenBank/DDBJ whole genome shotgun (WGS) entry which is preliminary data.</text>
</comment>
<accession>A0A1Q2YKX9</accession>
<dbReference type="PANTHER" id="PTHR12634">
    <property type="entry name" value="SIT4 YEAST -ASSOCIATING PROTEIN-RELATED"/>
    <property type="match status" value="1"/>
</dbReference>
<evidence type="ECO:0000256" key="3">
    <source>
        <dbReference type="SAM" id="MobiDB-lite"/>
    </source>
</evidence>
<evidence type="ECO:0000256" key="1">
    <source>
        <dbReference type="ARBA" id="ARBA00006180"/>
    </source>
</evidence>
<keyword evidence="5" id="KW-1185">Reference proteome</keyword>
<feature type="region of interest" description="Disordered" evidence="3">
    <location>
        <begin position="849"/>
        <end position="869"/>
    </location>
</feature>
<feature type="compositionally biased region" description="Basic and acidic residues" evidence="3">
    <location>
        <begin position="180"/>
        <end position="194"/>
    </location>
</feature>
<feature type="region of interest" description="Disordered" evidence="3">
    <location>
        <begin position="888"/>
        <end position="962"/>
    </location>
</feature>
<feature type="compositionally biased region" description="Acidic residues" evidence="3">
    <location>
        <begin position="937"/>
        <end position="950"/>
    </location>
</feature>
<feature type="compositionally biased region" description="Basic and acidic residues" evidence="3">
    <location>
        <begin position="592"/>
        <end position="613"/>
    </location>
</feature>
<evidence type="ECO:0000313" key="4">
    <source>
        <dbReference type="EMBL" id="GAV30184.1"/>
    </source>
</evidence>
<dbReference type="Proteomes" id="UP000186136">
    <property type="component" value="Unassembled WGS sequence"/>
</dbReference>
<feature type="compositionally biased region" description="Acidic residues" evidence="3">
    <location>
        <begin position="199"/>
        <end position="255"/>
    </location>
</feature>